<dbReference type="Proteomes" id="UP000644588">
    <property type="component" value="Unassembled WGS sequence"/>
</dbReference>
<sequence>MTRRQFDHLLIAAKILRTLDAGQGVTIYRFTVARHAHWAVADGKTALIFDKKDFRRAIIARADQGCRISSRILSALAEATFTTAHGPDFPRPIRSCHQPEEIAAC</sequence>
<evidence type="ECO:0000313" key="1">
    <source>
        <dbReference type="EMBL" id="MBF0881558.1"/>
    </source>
</evidence>
<dbReference type="EMBL" id="JABCQF010000001">
    <property type="protein sequence ID" value="MBF0881558.1"/>
    <property type="molecule type" value="Genomic_DNA"/>
</dbReference>
<accession>A0ABR9YJE5</accession>
<evidence type="ECO:0000313" key="2">
    <source>
        <dbReference type="Proteomes" id="UP000644588"/>
    </source>
</evidence>
<dbReference type="RefSeq" id="WP_194263776.1">
    <property type="nucleotide sequence ID" value="NZ_JABCQF010000001.1"/>
</dbReference>
<gene>
    <name evidence="1" type="ORF">HKD31_02195</name>
</gene>
<comment type="caution">
    <text evidence="1">The sequence shown here is derived from an EMBL/GenBank/DDBJ whole genome shotgun (WGS) entry which is preliminary data.</text>
</comment>
<keyword evidence="2" id="KW-1185">Reference proteome</keyword>
<protein>
    <submittedName>
        <fullName evidence="1">Uncharacterized protein</fullName>
    </submittedName>
</protein>
<proteinExistence type="predicted"/>
<name>A0ABR9YJE5_9PROT</name>
<reference evidence="1 2" key="2">
    <citation type="submission" date="2020-11" db="EMBL/GenBank/DDBJ databases">
        <title>Description of novel Gluconobacter species.</title>
        <authorList>
            <person name="Cleenwerck I."/>
            <person name="Cnockaert M."/>
            <person name="Borremans W."/>
            <person name="Wieme A.D."/>
            <person name="De Vuyst L."/>
            <person name="Vandamme P."/>
        </authorList>
    </citation>
    <scope>NUCLEOTIDE SEQUENCE [LARGE SCALE GENOMIC DNA]</scope>
    <source>
        <strain evidence="1 2">R-71646</strain>
    </source>
</reference>
<organism evidence="1 2">
    <name type="scientific">Gluconobacter potus</name>
    <dbReference type="NCBI Taxonomy" id="2724927"/>
    <lineage>
        <taxon>Bacteria</taxon>
        <taxon>Pseudomonadati</taxon>
        <taxon>Pseudomonadota</taxon>
        <taxon>Alphaproteobacteria</taxon>
        <taxon>Acetobacterales</taxon>
        <taxon>Acetobacteraceae</taxon>
        <taxon>Gluconobacter</taxon>
    </lineage>
</organism>
<reference evidence="2" key="1">
    <citation type="submission" date="2020-04" db="EMBL/GenBank/DDBJ databases">
        <title>Description of novel Gluconacetobacter.</title>
        <authorList>
            <person name="Sombolestani A."/>
        </authorList>
    </citation>
    <scope>NUCLEOTIDE SEQUENCE [LARGE SCALE GENOMIC DNA]</scope>
    <source>
        <strain evidence="2">R-71646</strain>
    </source>
</reference>